<comment type="caution">
    <text evidence="4">The sequence shown here is derived from an EMBL/GenBank/DDBJ whole genome shotgun (WGS) entry which is preliminary data.</text>
</comment>
<evidence type="ECO:0000256" key="2">
    <source>
        <dbReference type="ARBA" id="ARBA00022723"/>
    </source>
</evidence>
<sequence length="153" mass="17161">MCQYGVSHASVFVSVWVVIEAIKNLEEFDIEYPTSHNDQLRIAKAFEQKSKVGFHNCVGAIDGILIWIHKPSEKEAKLSKVDQKKYLCGRKHKFGLNCQAVCDVRGRFLDISITYGGSSSDCLAFEDSNLHKRLEQGLLRSGFEFELSALSGC</sequence>
<evidence type="ECO:0000256" key="1">
    <source>
        <dbReference type="ARBA" id="ARBA00001968"/>
    </source>
</evidence>
<dbReference type="EMBL" id="JALLAZ020000542">
    <property type="protein sequence ID" value="KAL3792720.1"/>
    <property type="molecule type" value="Genomic_DNA"/>
</dbReference>
<name>A0ABD3Q3A2_9STRA</name>
<dbReference type="Proteomes" id="UP001530315">
    <property type="component" value="Unassembled WGS sequence"/>
</dbReference>
<keyword evidence="5" id="KW-1185">Reference proteome</keyword>
<dbReference type="GO" id="GO:0046872">
    <property type="term" value="F:metal ion binding"/>
    <property type="evidence" value="ECO:0007669"/>
    <property type="project" value="UniProtKB-KW"/>
</dbReference>
<evidence type="ECO:0000313" key="5">
    <source>
        <dbReference type="Proteomes" id="UP001530315"/>
    </source>
</evidence>
<gene>
    <name evidence="4" type="ORF">ACHAW5_005825</name>
</gene>
<evidence type="ECO:0000313" key="4">
    <source>
        <dbReference type="EMBL" id="KAL3792720.1"/>
    </source>
</evidence>
<dbReference type="Pfam" id="PF13359">
    <property type="entry name" value="DDE_Tnp_4"/>
    <property type="match status" value="1"/>
</dbReference>
<feature type="domain" description="DDE Tnp4" evidence="3">
    <location>
        <begin position="61"/>
        <end position="137"/>
    </location>
</feature>
<accession>A0ABD3Q3A2</accession>
<dbReference type="AlphaFoldDB" id="A0ABD3Q3A2"/>
<evidence type="ECO:0000259" key="3">
    <source>
        <dbReference type="Pfam" id="PF13359"/>
    </source>
</evidence>
<dbReference type="InterPro" id="IPR027806">
    <property type="entry name" value="HARBI1_dom"/>
</dbReference>
<proteinExistence type="predicted"/>
<comment type="cofactor">
    <cofactor evidence="1">
        <name>a divalent metal cation</name>
        <dbReference type="ChEBI" id="CHEBI:60240"/>
    </cofactor>
</comment>
<reference evidence="4 5" key="1">
    <citation type="submission" date="2024-10" db="EMBL/GenBank/DDBJ databases">
        <title>Updated reference genomes for cyclostephanoid diatoms.</title>
        <authorList>
            <person name="Roberts W.R."/>
            <person name="Alverson A.J."/>
        </authorList>
    </citation>
    <scope>NUCLEOTIDE SEQUENCE [LARGE SCALE GENOMIC DNA]</scope>
    <source>
        <strain evidence="4 5">AJA276-08</strain>
    </source>
</reference>
<organism evidence="4 5">
    <name type="scientific">Stephanodiscus triporus</name>
    <dbReference type="NCBI Taxonomy" id="2934178"/>
    <lineage>
        <taxon>Eukaryota</taxon>
        <taxon>Sar</taxon>
        <taxon>Stramenopiles</taxon>
        <taxon>Ochrophyta</taxon>
        <taxon>Bacillariophyta</taxon>
        <taxon>Coscinodiscophyceae</taxon>
        <taxon>Thalassiosirophycidae</taxon>
        <taxon>Stephanodiscales</taxon>
        <taxon>Stephanodiscaceae</taxon>
        <taxon>Stephanodiscus</taxon>
    </lineage>
</organism>
<keyword evidence="2" id="KW-0479">Metal-binding</keyword>
<protein>
    <recommendedName>
        <fullName evidence="3">DDE Tnp4 domain-containing protein</fullName>
    </recommendedName>
</protein>